<evidence type="ECO:0000259" key="15">
    <source>
        <dbReference type="Pfam" id="PF18296"/>
    </source>
</evidence>
<keyword evidence="17" id="KW-1185">Reference proteome</keyword>
<dbReference type="PANTHER" id="PTHR48249">
    <property type="entry name" value="MEDIATOR OF RNA POLYMERASE II TRANSCRIPTION SUBUNIT 13"/>
    <property type="match status" value="1"/>
</dbReference>
<dbReference type="GO" id="GO:0045944">
    <property type="term" value="P:positive regulation of transcription by RNA polymerase II"/>
    <property type="evidence" value="ECO:0007669"/>
    <property type="project" value="TreeGrafter"/>
</dbReference>
<evidence type="ECO:0000259" key="13">
    <source>
        <dbReference type="Pfam" id="PF06333"/>
    </source>
</evidence>
<keyword evidence="8 11" id="KW-0539">Nucleus</keyword>
<feature type="region of interest" description="Disordered" evidence="12">
    <location>
        <begin position="422"/>
        <end position="444"/>
    </location>
</feature>
<evidence type="ECO:0000256" key="12">
    <source>
        <dbReference type="SAM" id="MobiDB-lite"/>
    </source>
</evidence>
<keyword evidence="4 11" id="KW-0678">Repressor</keyword>
<evidence type="ECO:0000256" key="6">
    <source>
        <dbReference type="ARBA" id="ARBA00023159"/>
    </source>
</evidence>
<dbReference type="VEuPathDB" id="FungiDB:UREG_01150"/>
<dbReference type="Proteomes" id="UP000002058">
    <property type="component" value="Unassembled WGS sequence"/>
</dbReference>
<dbReference type="GO" id="GO:0003713">
    <property type="term" value="F:transcription coactivator activity"/>
    <property type="evidence" value="ECO:0007669"/>
    <property type="project" value="TreeGrafter"/>
</dbReference>
<comment type="subunit">
    <text evidence="11">Component of the SRB8-11 complex, which itself associates with the Mediator complex.</text>
</comment>
<feature type="region of interest" description="Disordered" evidence="12">
    <location>
        <begin position="477"/>
        <end position="543"/>
    </location>
</feature>
<feature type="domain" description="MID" evidence="15">
    <location>
        <begin position="817"/>
        <end position="898"/>
    </location>
</feature>
<dbReference type="RefSeq" id="XP_002541634.1">
    <property type="nucleotide sequence ID" value="XM_002541588.1"/>
</dbReference>
<dbReference type="OMA" id="DRCTLFG"/>
<evidence type="ECO:0000256" key="8">
    <source>
        <dbReference type="ARBA" id="ARBA00023242"/>
    </source>
</evidence>
<feature type="region of interest" description="Disordered" evidence="12">
    <location>
        <begin position="1063"/>
        <end position="1114"/>
    </location>
</feature>
<dbReference type="EMBL" id="CH476615">
    <property type="protein sequence ID" value="EEP76301.1"/>
    <property type="molecule type" value="Genomic_DNA"/>
</dbReference>
<dbReference type="AlphaFoldDB" id="C4JGF9"/>
<accession>C4JGF9</accession>
<sequence>MDGVSQHEDIWLAPTGSVCRYIGPDPMKSSSSQWDLSLRDYGNLDFSAGTSPLYPKEWKVAVYRHLQGFGLCLDEPGIEIWIEVEAHRPLEPQWAGSGAENQSSVAYKRFLWPARLCFRRSAQRPLAHVRGAELVDPTTLDPLKFAEKWFKEMDSGESPQVLMTALETQEPEDLQPRLAVVPEKINSPETFASLAHKITFNERSASAVYPTPPGGVTGAGFTPVPSVDKLPAFSAVGLNNLVQDKPGPVSAGLSQTGYRATPTSLPAVDATAPALEIGSGMYDTTVDDNPFDEMDDNLEAKEVTEADFNFFDEPDFTNFPGEGMEMSLQNTNDLFEDPPEALQAETLQPVDNAVGLPPLSAEEQEGGYNTESGEQSLVSPPAKVIIQENLGELNDGSSYEPVIPHRPLSPMNIRDILSTSCLSSLSPNPSSPSGRTTKGKSRTGYEPILFRENLNFSDGKYRLDGKFWFLPEVKSPKPSDRAAMNLSDIPTVGIPQWPNKEQRHLSWESTAGNRSEGDVQSSSISSNQSCDDDSEPGNISPDRCDTGLRLFLGTKDNSQLFKDKDFTPSPMELSTVNTEISNMGMDVTVSAFLRTLLFASTDWSLDGYFTLAAAYYPVLPQKGDLVQVAQLVVDQFTQSSLNHNRYECSRIKNDYQNILLFCSTEKDDWHGKFSSFDLKRYTSIDDENSMQGLRKDFRYATVGSLSKLDSPHIRIHRGKYDLEVLAPAVFFWESFGLEPTQGQKDIVAFCIHPESAVESADAFLDRFGLLYSSANFGQHSRPRGSKGLISWGLDPIGGREYPAVMRDVIASLPPGGETIVIYIVNPFPYEAAIVDICTAFLSLFRKYISNFDKHTTQLNEIALQILPFDFIASLTSIVTPSQLDYLRLAFEVYSRCPPKSRSSDILSCAPPFTLAKSIPKIVPFKLALDPGSPLTERHSLHIAYSKSLDQRWVTTAWTDNLGRDQLTMTYCLREKNSNISRPMSEIRADIWDVTRHIIGKSHAYWRVMVVTDEPVELNETEAWISLAQHHNQTNATKIELTLLSVNVKPCLYLKLPSPPLQISTYTGPTSSTPASTPNPGIPSPDPSAAAPTPPPSSAEQAQTPVPQSFDTPDSETILVDKSDETWSITLSHRLNTSPSLTSYHSALASGYLIRRRGGTSNTDGIASLCVNVVFTHARIPTELLLKDILRMYRDLAALARTKGIIHAQGDDVLPWHISTVVRGREFLSLVL</sequence>
<dbReference type="Pfam" id="PF06333">
    <property type="entry name" value="Med13_C"/>
    <property type="match status" value="1"/>
</dbReference>
<feature type="compositionally biased region" description="Low complexity" evidence="12">
    <location>
        <begin position="422"/>
        <end position="433"/>
    </location>
</feature>
<feature type="domain" description="Mediator complex subunit Med13 N-terminal" evidence="14">
    <location>
        <begin position="5"/>
        <end position="121"/>
    </location>
</feature>
<feature type="compositionally biased region" description="Low complexity" evidence="12">
    <location>
        <begin position="518"/>
        <end position="529"/>
    </location>
</feature>
<dbReference type="STRING" id="336963.C4JGF9"/>
<dbReference type="GO" id="GO:0016592">
    <property type="term" value="C:mediator complex"/>
    <property type="evidence" value="ECO:0007669"/>
    <property type="project" value="InterPro"/>
</dbReference>
<dbReference type="InterPro" id="IPR009401">
    <property type="entry name" value="Med13_C"/>
</dbReference>
<dbReference type="Pfam" id="PF18296">
    <property type="entry name" value="MID_MedPIWI"/>
    <property type="match status" value="2"/>
</dbReference>
<evidence type="ECO:0000256" key="4">
    <source>
        <dbReference type="ARBA" id="ARBA00022491"/>
    </source>
</evidence>
<keyword evidence="5 11" id="KW-0805">Transcription regulation</keyword>
<organism evidence="16 17">
    <name type="scientific">Uncinocarpus reesii (strain UAMH 1704)</name>
    <dbReference type="NCBI Taxonomy" id="336963"/>
    <lineage>
        <taxon>Eukaryota</taxon>
        <taxon>Fungi</taxon>
        <taxon>Dikarya</taxon>
        <taxon>Ascomycota</taxon>
        <taxon>Pezizomycotina</taxon>
        <taxon>Eurotiomycetes</taxon>
        <taxon>Eurotiomycetidae</taxon>
        <taxon>Onygenales</taxon>
        <taxon>Onygenaceae</taxon>
        <taxon>Uncinocarpus</taxon>
    </lineage>
</organism>
<evidence type="ECO:0000313" key="17">
    <source>
        <dbReference type="Proteomes" id="UP000002058"/>
    </source>
</evidence>
<dbReference type="OrthoDB" id="103819at2759"/>
<dbReference type="InterPro" id="IPR041285">
    <property type="entry name" value="MID_MedPIWI"/>
</dbReference>
<comment type="subcellular location">
    <subcellularLocation>
        <location evidence="1 11">Nucleus</location>
    </subcellularLocation>
</comment>
<dbReference type="PANTHER" id="PTHR48249:SF3">
    <property type="entry name" value="MEDIATOR OF RNA POLYMERASE II TRANSCRIPTION SUBUNIT 13"/>
    <property type="match status" value="1"/>
</dbReference>
<proteinExistence type="inferred from homology"/>
<evidence type="ECO:0000256" key="5">
    <source>
        <dbReference type="ARBA" id="ARBA00023015"/>
    </source>
</evidence>
<dbReference type="Pfam" id="PF11597">
    <property type="entry name" value="Med13_N"/>
    <property type="match status" value="1"/>
</dbReference>
<evidence type="ECO:0000256" key="1">
    <source>
        <dbReference type="ARBA" id="ARBA00004123"/>
    </source>
</evidence>
<comment type="function">
    <text evidence="9 11">Component of the SRB8-11 complex. The SRB8-11 complex is a regulatory module of the Mediator complex which is itself involved in regulation of basal and activated RNA polymerase II-dependent transcription. The SRB8-11 complex may be involved in the transcriptional repression of a subset of genes regulated by Mediator. It may inhibit the association of the Mediator complex with RNA polymerase II to form the holoenzyme complex.</text>
</comment>
<gene>
    <name evidence="16" type="ORF">UREG_01150</name>
</gene>
<dbReference type="InterPro" id="IPR051139">
    <property type="entry name" value="Mediator_complx_sub13"/>
</dbReference>
<evidence type="ECO:0000256" key="2">
    <source>
        <dbReference type="ARBA" id="ARBA00009354"/>
    </source>
</evidence>
<dbReference type="KEGG" id="ure:UREG_01150"/>
<evidence type="ECO:0000259" key="14">
    <source>
        <dbReference type="Pfam" id="PF11597"/>
    </source>
</evidence>
<keyword evidence="6 11" id="KW-0010">Activator</keyword>
<evidence type="ECO:0000256" key="10">
    <source>
        <dbReference type="ARBA" id="ARBA00032008"/>
    </source>
</evidence>
<evidence type="ECO:0000256" key="3">
    <source>
        <dbReference type="ARBA" id="ARBA00019618"/>
    </source>
</evidence>
<dbReference type="GeneID" id="8440402"/>
<feature type="domain" description="MID" evidence="15">
    <location>
        <begin position="744"/>
        <end position="781"/>
    </location>
</feature>
<evidence type="ECO:0000256" key="11">
    <source>
        <dbReference type="RuleBase" id="RU364134"/>
    </source>
</evidence>
<evidence type="ECO:0000313" key="16">
    <source>
        <dbReference type="EMBL" id="EEP76301.1"/>
    </source>
</evidence>
<dbReference type="InterPro" id="IPR021643">
    <property type="entry name" value="Mediator_Med13_N"/>
</dbReference>
<keyword evidence="7 11" id="KW-0804">Transcription</keyword>
<evidence type="ECO:0000256" key="7">
    <source>
        <dbReference type="ARBA" id="ARBA00023163"/>
    </source>
</evidence>
<name>C4JGF9_UNCRE</name>
<feature type="compositionally biased region" description="Pro residues" evidence="12">
    <location>
        <begin position="1079"/>
        <end position="1096"/>
    </location>
</feature>
<protein>
    <recommendedName>
        <fullName evidence="3 11">Mediator of RNA polymerase II transcription subunit 13</fullName>
    </recommendedName>
    <alternativeName>
        <fullName evidence="10 11">Mediator complex subunit 13</fullName>
    </alternativeName>
</protein>
<feature type="region of interest" description="Disordered" evidence="12">
    <location>
        <begin position="357"/>
        <end position="378"/>
    </location>
</feature>
<comment type="similarity">
    <text evidence="2 11">Belongs to the Mediator complex subunit 13 family.</text>
</comment>
<evidence type="ECO:0000256" key="9">
    <source>
        <dbReference type="ARBA" id="ARBA00025661"/>
    </source>
</evidence>
<reference evidence="17" key="1">
    <citation type="journal article" date="2009" name="Genome Res.">
        <title>Comparative genomic analyses of the human fungal pathogens Coccidioides and their relatives.</title>
        <authorList>
            <person name="Sharpton T.J."/>
            <person name="Stajich J.E."/>
            <person name="Rounsley S.D."/>
            <person name="Gardner M.J."/>
            <person name="Wortman J.R."/>
            <person name="Jordar V.S."/>
            <person name="Maiti R."/>
            <person name="Kodira C.D."/>
            <person name="Neafsey D.E."/>
            <person name="Zeng Q."/>
            <person name="Hung C.-Y."/>
            <person name="McMahan C."/>
            <person name="Muszewska A."/>
            <person name="Grynberg M."/>
            <person name="Mandel M.A."/>
            <person name="Kellner E.M."/>
            <person name="Barker B.M."/>
            <person name="Galgiani J.N."/>
            <person name="Orbach M.J."/>
            <person name="Kirkland T.N."/>
            <person name="Cole G.T."/>
            <person name="Henn M.R."/>
            <person name="Birren B.W."/>
            <person name="Taylor J.W."/>
        </authorList>
    </citation>
    <scope>NUCLEOTIDE SEQUENCE [LARGE SCALE GENOMIC DNA]</scope>
    <source>
        <strain evidence="17">UAMH 1704</strain>
    </source>
</reference>
<dbReference type="InParanoid" id="C4JGF9"/>
<feature type="compositionally biased region" description="Low complexity" evidence="12">
    <location>
        <begin position="1063"/>
        <end position="1078"/>
    </location>
</feature>
<feature type="domain" description="Mediator complex subunit Med13 C-terminal" evidence="13">
    <location>
        <begin position="908"/>
        <end position="1220"/>
    </location>
</feature>
<dbReference type="eggNOG" id="ENOG502QQJC">
    <property type="taxonomic scope" value="Eukaryota"/>
</dbReference>
<feature type="compositionally biased region" description="Polar residues" evidence="12">
    <location>
        <begin position="1099"/>
        <end position="1111"/>
    </location>
</feature>
<feature type="compositionally biased region" description="Polar residues" evidence="12">
    <location>
        <begin position="367"/>
        <end position="378"/>
    </location>
</feature>
<dbReference type="HOGENOM" id="CLU_002210_0_0_1"/>